<sequence length="136" mass="15574">MDKKHEKMLAKAQQYAANAVITYEGIAQMFDKDPSFSEPLLKAARSRQKTITALTVITKKEVTGTDADLKFLKRWSILGKRRLFLDMAGSEKEQGDVLRELAKEYPALKTHAQDYYLQASALTRMADRLKHKKKKK</sequence>
<protein>
    <submittedName>
        <fullName evidence="1">Uncharacterized protein</fullName>
    </submittedName>
</protein>
<accession>A0AB35U3V6</accession>
<dbReference type="AlphaFoldDB" id="A0AB35U3V6"/>
<dbReference type="EMBL" id="JALBUR010000004">
    <property type="protein sequence ID" value="MDX8418987.1"/>
    <property type="molecule type" value="Genomic_DNA"/>
</dbReference>
<evidence type="ECO:0000313" key="2">
    <source>
        <dbReference type="Proteomes" id="UP001286174"/>
    </source>
</evidence>
<comment type="caution">
    <text evidence="1">The sequence shown here is derived from an EMBL/GenBank/DDBJ whole genome shotgun (WGS) entry which is preliminary data.</text>
</comment>
<keyword evidence="2" id="KW-1185">Reference proteome</keyword>
<name>A0AB35U3V6_9FIRM</name>
<dbReference type="Proteomes" id="UP001286174">
    <property type="component" value="Unassembled WGS sequence"/>
</dbReference>
<evidence type="ECO:0000313" key="1">
    <source>
        <dbReference type="EMBL" id="MDX8418987.1"/>
    </source>
</evidence>
<organism evidence="1 2">
    <name type="scientific">Grylomicrobium aquisgranensis</name>
    <dbReference type="NCBI Taxonomy" id="2926318"/>
    <lineage>
        <taxon>Bacteria</taxon>
        <taxon>Bacillati</taxon>
        <taxon>Bacillota</taxon>
        <taxon>Erysipelotrichia</taxon>
        <taxon>Erysipelotrichales</taxon>
        <taxon>Erysipelotrichaceae</taxon>
        <taxon>Grylomicrobium</taxon>
    </lineage>
</organism>
<proteinExistence type="predicted"/>
<gene>
    <name evidence="1" type="ORF">MOZ60_02635</name>
</gene>
<dbReference type="RefSeq" id="WP_370595547.1">
    <property type="nucleotide sequence ID" value="NZ_JALBUR010000004.1"/>
</dbReference>
<reference evidence="1 2" key="1">
    <citation type="submission" date="2022-03" db="EMBL/GenBank/DDBJ databases">
        <title>Novel taxa within the pig intestine.</title>
        <authorList>
            <person name="Wylensek D."/>
            <person name="Bishof K."/>
            <person name="Afrizal A."/>
            <person name="Clavel T."/>
        </authorList>
    </citation>
    <scope>NUCLEOTIDE SEQUENCE [LARGE SCALE GENOMIC DNA]</scope>
    <source>
        <strain evidence="1 2">CLA-KB-P133</strain>
    </source>
</reference>